<proteinExistence type="predicted"/>
<evidence type="ECO:0000313" key="1">
    <source>
        <dbReference type="EMBL" id="KAJ9091277.1"/>
    </source>
</evidence>
<comment type="caution">
    <text evidence="1">The sequence shown here is derived from an EMBL/GenBank/DDBJ whole genome shotgun (WGS) entry which is preliminary data.</text>
</comment>
<sequence>MPQSPVPSTSETHAAPSPSESISREGVVSAQEPSKKGRKGRQGKQSKKKMRVRQKARKREKAKEQKKEKRGRGLAAIASRSESPSIGAQGSEEEIERKNDLL</sequence>
<keyword evidence="2" id="KW-1185">Reference proteome</keyword>
<evidence type="ECO:0000313" key="2">
    <source>
        <dbReference type="Proteomes" id="UP001241377"/>
    </source>
</evidence>
<protein>
    <submittedName>
        <fullName evidence="1">Uncharacterized protein</fullName>
    </submittedName>
</protein>
<dbReference type="EMBL" id="JASBWR010000152">
    <property type="protein sequence ID" value="KAJ9091277.1"/>
    <property type="molecule type" value="Genomic_DNA"/>
</dbReference>
<accession>A0ACC2UY55</accession>
<organism evidence="1 2">
    <name type="scientific">Naganishia cerealis</name>
    <dbReference type="NCBI Taxonomy" id="610337"/>
    <lineage>
        <taxon>Eukaryota</taxon>
        <taxon>Fungi</taxon>
        <taxon>Dikarya</taxon>
        <taxon>Basidiomycota</taxon>
        <taxon>Agaricomycotina</taxon>
        <taxon>Tremellomycetes</taxon>
        <taxon>Filobasidiales</taxon>
        <taxon>Filobasidiaceae</taxon>
        <taxon>Naganishia</taxon>
    </lineage>
</organism>
<name>A0ACC2UY55_9TREE</name>
<reference evidence="1" key="1">
    <citation type="submission" date="2023-04" db="EMBL/GenBank/DDBJ databases">
        <title>Draft Genome sequencing of Naganishia species isolated from polar environments using Oxford Nanopore Technology.</title>
        <authorList>
            <person name="Leo P."/>
            <person name="Venkateswaran K."/>
        </authorList>
    </citation>
    <scope>NUCLEOTIDE SEQUENCE</scope>
    <source>
        <strain evidence="1">MNA-CCFEE 5261</strain>
    </source>
</reference>
<dbReference type="Proteomes" id="UP001241377">
    <property type="component" value="Unassembled WGS sequence"/>
</dbReference>
<gene>
    <name evidence="1" type="ORF">QFC19_009187</name>
</gene>